<feature type="domain" description="Protein kinase" evidence="2">
    <location>
        <begin position="501"/>
        <end position="911"/>
    </location>
</feature>
<dbReference type="Pfam" id="PF17667">
    <property type="entry name" value="Pkinase_fungal"/>
    <property type="match status" value="1"/>
</dbReference>
<dbReference type="SUPFAM" id="SSF56112">
    <property type="entry name" value="Protein kinase-like (PK-like)"/>
    <property type="match status" value="1"/>
</dbReference>
<gene>
    <name evidence="3" type="ORF">C8J55DRAFT_605453</name>
</gene>
<dbReference type="PANTHER" id="PTHR38248:SF2">
    <property type="entry name" value="FUNK1 11"/>
    <property type="match status" value="1"/>
</dbReference>
<dbReference type="EMBL" id="JANVFS010000014">
    <property type="protein sequence ID" value="KAJ4481370.1"/>
    <property type="molecule type" value="Genomic_DNA"/>
</dbReference>
<feature type="compositionally biased region" description="Polar residues" evidence="1">
    <location>
        <begin position="240"/>
        <end position="249"/>
    </location>
</feature>
<dbReference type="Gene3D" id="1.10.510.10">
    <property type="entry name" value="Transferase(Phosphotransferase) domain 1"/>
    <property type="match status" value="1"/>
</dbReference>
<dbReference type="AlphaFoldDB" id="A0A9W9DRI1"/>
<dbReference type="InterPro" id="IPR008266">
    <property type="entry name" value="Tyr_kinase_AS"/>
</dbReference>
<feature type="compositionally biased region" description="Polar residues" evidence="1">
    <location>
        <begin position="264"/>
        <end position="284"/>
    </location>
</feature>
<dbReference type="PROSITE" id="PS50011">
    <property type="entry name" value="PROTEIN_KINASE_DOM"/>
    <property type="match status" value="1"/>
</dbReference>
<organism evidence="3 4">
    <name type="scientific">Lentinula lateritia</name>
    <dbReference type="NCBI Taxonomy" id="40482"/>
    <lineage>
        <taxon>Eukaryota</taxon>
        <taxon>Fungi</taxon>
        <taxon>Dikarya</taxon>
        <taxon>Basidiomycota</taxon>
        <taxon>Agaricomycotina</taxon>
        <taxon>Agaricomycetes</taxon>
        <taxon>Agaricomycetidae</taxon>
        <taxon>Agaricales</taxon>
        <taxon>Marasmiineae</taxon>
        <taxon>Omphalotaceae</taxon>
        <taxon>Lentinula</taxon>
    </lineage>
</organism>
<dbReference type="InterPro" id="IPR000719">
    <property type="entry name" value="Prot_kinase_dom"/>
</dbReference>
<reference evidence="3" key="2">
    <citation type="journal article" date="2023" name="Proc. Natl. Acad. Sci. U.S.A.">
        <title>A global phylogenomic analysis of the shiitake genus Lentinula.</title>
        <authorList>
            <person name="Sierra-Patev S."/>
            <person name="Min B."/>
            <person name="Naranjo-Ortiz M."/>
            <person name="Looney B."/>
            <person name="Konkel Z."/>
            <person name="Slot J.C."/>
            <person name="Sakamoto Y."/>
            <person name="Steenwyk J.L."/>
            <person name="Rokas A."/>
            <person name="Carro J."/>
            <person name="Camarero S."/>
            <person name="Ferreira P."/>
            <person name="Molpeceres G."/>
            <person name="Ruiz-Duenas F.J."/>
            <person name="Serrano A."/>
            <person name="Henrissat B."/>
            <person name="Drula E."/>
            <person name="Hughes K.W."/>
            <person name="Mata J.L."/>
            <person name="Ishikawa N.K."/>
            <person name="Vargas-Isla R."/>
            <person name="Ushijima S."/>
            <person name="Smith C.A."/>
            <person name="Donoghue J."/>
            <person name="Ahrendt S."/>
            <person name="Andreopoulos W."/>
            <person name="He G."/>
            <person name="LaButti K."/>
            <person name="Lipzen A."/>
            <person name="Ng V."/>
            <person name="Riley R."/>
            <person name="Sandor L."/>
            <person name="Barry K."/>
            <person name="Martinez A.T."/>
            <person name="Xiao Y."/>
            <person name="Gibbons J.G."/>
            <person name="Terashima K."/>
            <person name="Grigoriev I.V."/>
            <person name="Hibbett D."/>
        </authorList>
    </citation>
    <scope>NUCLEOTIDE SEQUENCE</scope>
    <source>
        <strain evidence="3">Sp2 HRB7682 ss15</strain>
    </source>
</reference>
<dbReference type="InterPro" id="IPR011009">
    <property type="entry name" value="Kinase-like_dom_sf"/>
</dbReference>
<name>A0A9W9DRI1_9AGAR</name>
<evidence type="ECO:0000313" key="4">
    <source>
        <dbReference type="Proteomes" id="UP001150238"/>
    </source>
</evidence>
<evidence type="ECO:0000313" key="3">
    <source>
        <dbReference type="EMBL" id="KAJ4481370.1"/>
    </source>
</evidence>
<dbReference type="PROSITE" id="PS00109">
    <property type="entry name" value="PROTEIN_KINASE_TYR"/>
    <property type="match status" value="1"/>
</dbReference>
<proteinExistence type="predicted"/>
<feature type="region of interest" description="Disordered" evidence="1">
    <location>
        <begin position="1"/>
        <end position="46"/>
    </location>
</feature>
<dbReference type="Proteomes" id="UP001150238">
    <property type="component" value="Unassembled WGS sequence"/>
</dbReference>
<feature type="compositionally biased region" description="Pro residues" evidence="1">
    <location>
        <begin position="1"/>
        <end position="17"/>
    </location>
</feature>
<evidence type="ECO:0000256" key="1">
    <source>
        <dbReference type="SAM" id="MobiDB-lite"/>
    </source>
</evidence>
<dbReference type="GO" id="GO:0004672">
    <property type="term" value="F:protein kinase activity"/>
    <property type="evidence" value="ECO:0007669"/>
    <property type="project" value="InterPro"/>
</dbReference>
<sequence>MEPLPENPLPDPAPLPQTPKMKQAHSPPVVESTPMSQKCTSHAEDEVPQRASVVNKFLEDDIGDGVVFSLDDFATLILELPVDWKVKEDIALQLDSQAVKDAFEAYLSVAIGVAEAEGEKRKGAAGHETQLYRPLANLLNVLKDSDGEEGRLGSNIDEKIFYVQDPRPVLGSRIERKPDLGGIYIQLLQLTEDEGLSDYLEKNKKIVGVFWGLLLYFVEVKHRKGNFIGMSIRKAEGTKTPRNGSSQSAVAKGSRRGSRQGSRTTAGPSISTISQAGPSQSQSVKRSRTNEEDPTDPVVRPSKKAKSHSMSQSGSGHLSKAGRIWRNRAMRPGPSSRAQSDTLPSIAYVVSQSVSSTPLTSTSADFGDEPLLEDTIQAIGGTKKTTEVVTSQEYARRAEAELRAEQKMTSTQGQRHTRIQCASYAKEMLSNGFIRNHAMGITADDSGFRFQYYDRSKVVESQPFHILNDESKTLLMAMVCQLNKLSTEKLGFIPNLDLNEFDHLRNPGQLTFNSKDDPSTLVGATYTFTGSDGRRRRLKITKVLYRAEGIIGRCSIVVEVVCLCEEADCVWHEEGNEERNQKTRVMKISFPSKTRPCEDGLIGEARSKAELSGQRWALNHLPDVIDSITFPYHEHTTVQGRLKKHLKDDYEERVMRVTFLEKLHPLSELTDPREYAQVFYDILQIHQWLYECVGILHRDLSSGNIMYRRIDGKVYGVLNDFDLSSRVGDMNHGPTSKQRTGTRPFMSVDLLDYRWAGGHLYRHDLESLFYIMLCLACRYEAPGMPAPEPRPYSQWFSGTDREIFNDKNTFFTSPFVLSEDLPIQPYFANFEPWLKHIYYLISEGYHARPRLPIVPMDDANNLDSTEDIPPQTSFNWQTLAGQVTYSRLSRLMSSFSGVPLETRWSGQNTKI</sequence>
<dbReference type="GO" id="GO:0005524">
    <property type="term" value="F:ATP binding"/>
    <property type="evidence" value="ECO:0007669"/>
    <property type="project" value="InterPro"/>
</dbReference>
<dbReference type="PANTHER" id="PTHR38248">
    <property type="entry name" value="FUNK1 6"/>
    <property type="match status" value="1"/>
</dbReference>
<feature type="region of interest" description="Disordered" evidence="1">
    <location>
        <begin position="236"/>
        <end position="322"/>
    </location>
</feature>
<protein>
    <recommendedName>
        <fullName evidence="2">Protein kinase domain-containing protein</fullName>
    </recommendedName>
</protein>
<evidence type="ECO:0000259" key="2">
    <source>
        <dbReference type="PROSITE" id="PS50011"/>
    </source>
</evidence>
<accession>A0A9W9DRI1</accession>
<dbReference type="InterPro" id="IPR040976">
    <property type="entry name" value="Pkinase_fungal"/>
</dbReference>
<reference evidence="3" key="1">
    <citation type="submission" date="2022-08" db="EMBL/GenBank/DDBJ databases">
        <authorList>
            <consortium name="DOE Joint Genome Institute"/>
            <person name="Min B."/>
            <person name="Riley R."/>
            <person name="Sierra-Patev S."/>
            <person name="Naranjo-Ortiz M."/>
            <person name="Looney B."/>
            <person name="Konkel Z."/>
            <person name="Slot J.C."/>
            <person name="Sakamoto Y."/>
            <person name="Steenwyk J.L."/>
            <person name="Rokas A."/>
            <person name="Carro J."/>
            <person name="Camarero S."/>
            <person name="Ferreira P."/>
            <person name="Molpeceres G."/>
            <person name="Ruiz-Duenas F.J."/>
            <person name="Serrano A."/>
            <person name="Henrissat B."/>
            <person name="Drula E."/>
            <person name="Hughes K.W."/>
            <person name="Mata J.L."/>
            <person name="Ishikawa N.K."/>
            <person name="Vargas-Isla R."/>
            <person name="Ushijima S."/>
            <person name="Smith C.A."/>
            <person name="Ahrendt S."/>
            <person name="Andreopoulos W."/>
            <person name="He G."/>
            <person name="Labutti K."/>
            <person name="Lipzen A."/>
            <person name="Ng V."/>
            <person name="Sandor L."/>
            <person name="Barry K."/>
            <person name="Martinez A.T."/>
            <person name="Xiao Y."/>
            <person name="Gibbons J.G."/>
            <person name="Terashima K."/>
            <person name="Hibbett D.S."/>
            <person name="Grigoriev I.V."/>
        </authorList>
    </citation>
    <scope>NUCLEOTIDE SEQUENCE</scope>
    <source>
        <strain evidence="3">Sp2 HRB7682 ss15</strain>
    </source>
</reference>
<comment type="caution">
    <text evidence="3">The sequence shown here is derived from an EMBL/GenBank/DDBJ whole genome shotgun (WGS) entry which is preliminary data.</text>
</comment>